<dbReference type="InterPro" id="IPR032466">
    <property type="entry name" value="Metal_Hydrolase"/>
</dbReference>
<comment type="caution">
    <text evidence="1">The sequence shown here is derived from an EMBL/GenBank/DDBJ whole genome shotgun (WGS) entry which is preliminary data.</text>
</comment>
<dbReference type="GO" id="GO:0006508">
    <property type="term" value="P:proteolysis"/>
    <property type="evidence" value="ECO:0007669"/>
    <property type="project" value="InterPro"/>
</dbReference>
<evidence type="ECO:0000313" key="2">
    <source>
        <dbReference type="Proteomes" id="UP000032679"/>
    </source>
</evidence>
<dbReference type="STRING" id="1231623.Tasa_009_126"/>
<dbReference type="InterPro" id="IPR008257">
    <property type="entry name" value="Pept_M19"/>
</dbReference>
<keyword evidence="2" id="KW-1185">Reference proteome</keyword>
<dbReference type="PANTHER" id="PTHR10443:SF12">
    <property type="entry name" value="DIPEPTIDASE"/>
    <property type="match status" value="1"/>
</dbReference>
<accession>A0A0D6MIM1</accession>
<dbReference type="GO" id="GO:0070573">
    <property type="term" value="F:metallodipeptidase activity"/>
    <property type="evidence" value="ECO:0007669"/>
    <property type="project" value="InterPro"/>
</dbReference>
<dbReference type="SUPFAM" id="SSF51556">
    <property type="entry name" value="Metallo-dependent hydrolases"/>
    <property type="match status" value="1"/>
</dbReference>
<dbReference type="PANTHER" id="PTHR10443">
    <property type="entry name" value="MICROSOMAL DIPEPTIDASE"/>
    <property type="match status" value="1"/>
</dbReference>
<name>A0A0D6MIM1_9PROT</name>
<sequence length="352" mass="37299">MCRDAFAPISGVMTALHPDAAAPFVLDSHIDIPWPDRGDAWRDTPARQVDLPKLAQGSVSAACLAAYIPQGLRDADGHRAAWARVQAMLSTIRDIAVRPADAPQIAVSVCDSTNAIAAARAQGAIAIILAVENGYAIGEAPERVAVLRTYGVRYMTLTHNGHNALADAAIARADLGDAATLHRGLSVLGRETILQMNRHGVLVDVSHASRDTMVQAVETSAVPIVASHSCARALCDHPRNLDDGQLDMLRESGGLIQITAMPSFLRKGGGGTLVDFVRHVAYVADRIGINHVGISSDFDGGGGIDGWRNAQETPRVLEALRAHGFDDTELAAICGGNFLDRLKRAEEHAGQA</sequence>
<dbReference type="Gene3D" id="3.20.20.140">
    <property type="entry name" value="Metal-dependent hydrolases"/>
    <property type="match status" value="1"/>
</dbReference>
<dbReference type="AlphaFoldDB" id="A0A0D6MIM1"/>
<protein>
    <submittedName>
        <fullName evidence="1">Membrane-bound dipeptidase</fullName>
    </submittedName>
</protein>
<dbReference type="EMBL" id="BALE01000009">
    <property type="protein sequence ID" value="GAN53331.1"/>
    <property type="molecule type" value="Genomic_DNA"/>
</dbReference>
<dbReference type="Proteomes" id="UP000032679">
    <property type="component" value="Unassembled WGS sequence"/>
</dbReference>
<evidence type="ECO:0000313" key="1">
    <source>
        <dbReference type="EMBL" id="GAN53331.1"/>
    </source>
</evidence>
<organism evidence="1 2">
    <name type="scientific">Tanticharoenia sakaeratensis NBRC 103193</name>
    <dbReference type="NCBI Taxonomy" id="1231623"/>
    <lineage>
        <taxon>Bacteria</taxon>
        <taxon>Pseudomonadati</taxon>
        <taxon>Pseudomonadota</taxon>
        <taxon>Alphaproteobacteria</taxon>
        <taxon>Acetobacterales</taxon>
        <taxon>Acetobacteraceae</taxon>
        <taxon>Tanticharoenia</taxon>
    </lineage>
</organism>
<gene>
    <name evidence="1" type="ORF">Tasa_009_126</name>
</gene>
<dbReference type="PROSITE" id="PS51365">
    <property type="entry name" value="RENAL_DIPEPTIDASE_2"/>
    <property type="match status" value="1"/>
</dbReference>
<dbReference type="Pfam" id="PF01244">
    <property type="entry name" value="Peptidase_M19"/>
    <property type="match status" value="1"/>
</dbReference>
<reference evidence="1 2" key="1">
    <citation type="submission" date="2012-10" db="EMBL/GenBank/DDBJ databases">
        <title>Genome sequencing of Tanticharoenia sakaeratensis NBRC 103193.</title>
        <authorList>
            <person name="Azuma Y."/>
            <person name="Hadano H."/>
            <person name="Hirakawa H."/>
            <person name="Matsushita K."/>
        </authorList>
    </citation>
    <scope>NUCLEOTIDE SEQUENCE [LARGE SCALE GENOMIC DNA]</scope>
    <source>
        <strain evidence="1 2">NBRC 103193</strain>
    </source>
</reference>
<proteinExistence type="predicted"/>